<reference evidence="2 3" key="1">
    <citation type="journal article" date="2015" name="Nature">
        <title>rRNA introns, odd ribosomes, and small enigmatic genomes across a large radiation of phyla.</title>
        <authorList>
            <person name="Brown C.T."/>
            <person name="Hug L.A."/>
            <person name="Thomas B.C."/>
            <person name="Sharon I."/>
            <person name="Castelle C.J."/>
            <person name="Singh A."/>
            <person name="Wilkins M.J."/>
            <person name="Williams K.H."/>
            <person name="Banfield J.F."/>
        </authorList>
    </citation>
    <scope>NUCLEOTIDE SEQUENCE [LARGE SCALE GENOMIC DNA]</scope>
</reference>
<feature type="domain" description="AAA+ ATPase" evidence="1">
    <location>
        <begin position="30"/>
        <end position="156"/>
    </location>
</feature>
<dbReference type="Proteomes" id="UP000034320">
    <property type="component" value="Unassembled WGS sequence"/>
</dbReference>
<dbReference type="InterPro" id="IPR025420">
    <property type="entry name" value="DUF4143"/>
</dbReference>
<dbReference type="PANTHER" id="PTHR43566:SF1">
    <property type="entry name" value="AAA+ ATPASE DOMAIN-CONTAINING PROTEIN"/>
    <property type="match status" value="1"/>
</dbReference>
<dbReference type="AlphaFoldDB" id="A0A0G1BP24"/>
<dbReference type="SMART" id="SM00382">
    <property type="entry name" value="AAA"/>
    <property type="match status" value="1"/>
</dbReference>
<gene>
    <name evidence="2" type="ORF">UV09_C0001G0068</name>
</gene>
<accession>A0A0G1BP24</accession>
<dbReference type="Pfam" id="PF13635">
    <property type="entry name" value="DUF4143"/>
    <property type="match status" value="1"/>
</dbReference>
<sequence length="404" mass="45765">MLTNPIFSINIRNMIPRLIEDLVFSSLTSFQKIILVLGARQVGKTTLVCDIGKKLEGENKKVLYLNCDLSEDIAAINTTSKAVLERLLVLSNIDVLLIDEAQRIDNPGLTLKIIHDNFPQIRVLATGSSSFDLKNKLSDPLTGRYIDFTLYPLSFTEVLRANDPSPNEILLKNQADELLPQIMLYGLYPEVYLESDPGQKQILLDKILESYLYKDILTFQRVKNSQAIKNLSKALAYQIGSEVNENELSNRLKIDRKTVVNYLDVLEKAYVIMSLHPYSKNPRREIGGHYKIYFVDLGIRNALIGDFNPLDIRTDAGSLWENFLFIERMKLFANSGKSVTSNFWRNYGGAEVDYLEKATNQGLKAFEFKYGAGILSRGAGSFTRDYGAEVKLISQDNYLNFITN</sequence>
<dbReference type="InterPro" id="IPR003593">
    <property type="entry name" value="AAA+_ATPase"/>
</dbReference>
<organism evidence="2 3">
    <name type="scientific">Candidatus Gottesmanbacteria bacterium GW2011_GWA2_42_18</name>
    <dbReference type="NCBI Taxonomy" id="1618442"/>
    <lineage>
        <taxon>Bacteria</taxon>
        <taxon>Candidatus Gottesmaniibacteriota</taxon>
    </lineage>
</organism>
<comment type="caution">
    <text evidence="2">The sequence shown here is derived from an EMBL/GenBank/DDBJ whole genome shotgun (WGS) entry which is preliminary data.</text>
</comment>
<proteinExistence type="predicted"/>
<dbReference type="Gene3D" id="3.40.50.300">
    <property type="entry name" value="P-loop containing nucleotide triphosphate hydrolases"/>
    <property type="match status" value="1"/>
</dbReference>
<evidence type="ECO:0000313" key="2">
    <source>
        <dbReference type="EMBL" id="KKS48036.1"/>
    </source>
</evidence>
<dbReference type="InterPro" id="IPR027417">
    <property type="entry name" value="P-loop_NTPase"/>
</dbReference>
<dbReference type="EMBL" id="LCDD01000001">
    <property type="protein sequence ID" value="KKS48036.1"/>
    <property type="molecule type" value="Genomic_DNA"/>
</dbReference>
<protein>
    <submittedName>
        <fullName evidence="2">AAA ATPase</fullName>
    </submittedName>
</protein>
<dbReference type="CDD" id="cd00009">
    <property type="entry name" value="AAA"/>
    <property type="match status" value="1"/>
</dbReference>
<evidence type="ECO:0000313" key="3">
    <source>
        <dbReference type="Proteomes" id="UP000034320"/>
    </source>
</evidence>
<evidence type="ECO:0000259" key="1">
    <source>
        <dbReference type="SMART" id="SM00382"/>
    </source>
</evidence>
<dbReference type="PANTHER" id="PTHR43566">
    <property type="entry name" value="CONSERVED PROTEIN"/>
    <property type="match status" value="1"/>
</dbReference>
<dbReference type="SUPFAM" id="SSF52540">
    <property type="entry name" value="P-loop containing nucleoside triphosphate hydrolases"/>
    <property type="match status" value="1"/>
</dbReference>
<dbReference type="Pfam" id="PF13173">
    <property type="entry name" value="AAA_14"/>
    <property type="match status" value="1"/>
</dbReference>
<name>A0A0G1BP24_9BACT</name>
<dbReference type="InterPro" id="IPR041682">
    <property type="entry name" value="AAA_14"/>
</dbReference>